<dbReference type="VEuPathDB" id="FungiDB:ASPSYDRAFT_730730"/>
<accession>A0A1L9TLR5</accession>
<sequence length="155" mass="17450">MVTKGGAPSTTKKKASRRLCPDLDLSSHRRATDAPVVIIPIQGFAIPGKRRKEISTKRSIHRRVNQPRTLSNSGKKRKKKRGSITADDRGGQYLNGVCRCARGRRGLHVRLGRLCLVQLQATQSSCLRMQPFPARYYSLHIAQPLQLLNYWASFD</sequence>
<reference evidence="3" key="1">
    <citation type="journal article" date="2017" name="Genome Biol.">
        <title>Comparative genomics reveals high biological diversity and specific adaptations in the industrially and medically important fungal genus Aspergillus.</title>
        <authorList>
            <person name="de Vries R.P."/>
            <person name="Riley R."/>
            <person name="Wiebenga A."/>
            <person name="Aguilar-Osorio G."/>
            <person name="Amillis S."/>
            <person name="Uchima C.A."/>
            <person name="Anderluh G."/>
            <person name="Asadollahi M."/>
            <person name="Askin M."/>
            <person name="Barry K."/>
            <person name="Battaglia E."/>
            <person name="Bayram O."/>
            <person name="Benocci T."/>
            <person name="Braus-Stromeyer S.A."/>
            <person name="Caldana C."/>
            <person name="Canovas D."/>
            <person name="Cerqueira G.C."/>
            <person name="Chen F."/>
            <person name="Chen W."/>
            <person name="Choi C."/>
            <person name="Clum A."/>
            <person name="Dos Santos R.A."/>
            <person name="Damasio A.R."/>
            <person name="Diallinas G."/>
            <person name="Emri T."/>
            <person name="Fekete E."/>
            <person name="Flipphi M."/>
            <person name="Freyberg S."/>
            <person name="Gallo A."/>
            <person name="Gournas C."/>
            <person name="Habgood R."/>
            <person name="Hainaut M."/>
            <person name="Harispe M.L."/>
            <person name="Henrissat B."/>
            <person name="Hilden K.S."/>
            <person name="Hope R."/>
            <person name="Hossain A."/>
            <person name="Karabika E."/>
            <person name="Karaffa L."/>
            <person name="Karanyi Z."/>
            <person name="Krasevec N."/>
            <person name="Kuo A."/>
            <person name="Kusch H."/>
            <person name="LaButti K."/>
            <person name="Lagendijk E.L."/>
            <person name="Lapidus A."/>
            <person name="Levasseur A."/>
            <person name="Lindquist E."/>
            <person name="Lipzen A."/>
            <person name="Logrieco A.F."/>
            <person name="MacCabe A."/>
            <person name="Maekelae M.R."/>
            <person name="Malavazi I."/>
            <person name="Melin P."/>
            <person name="Meyer V."/>
            <person name="Mielnichuk N."/>
            <person name="Miskei M."/>
            <person name="Molnar A.P."/>
            <person name="Mule G."/>
            <person name="Ngan C.Y."/>
            <person name="Orejas M."/>
            <person name="Orosz E."/>
            <person name="Ouedraogo J.P."/>
            <person name="Overkamp K.M."/>
            <person name="Park H.-S."/>
            <person name="Perrone G."/>
            <person name="Piumi F."/>
            <person name="Punt P.J."/>
            <person name="Ram A.F."/>
            <person name="Ramon A."/>
            <person name="Rauscher S."/>
            <person name="Record E."/>
            <person name="Riano-Pachon D.M."/>
            <person name="Robert V."/>
            <person name="Roehrig J."/>
            <person name="Ruller R."/>
            <person name="Salamov A."/>
            <person name="Salih N.S."/>
            <person name="Samson R.A."/>
            <person name="Sandor E."/>
            <person name="Sanguinetti M."/>
            <person name="Schuetze T."/>
            <person name="Sepcic K."/>
            <person name="Shelest E."/>
            <person name="Sherlock G."/>
            <person name="Sophianopoulou V."/>
            <person name="Squina F.M."/>
            <person name="Sun H."/>
            <person name="Susca A."/>
            <person name="Todd R.B."/>
            <person name="Tsang A."/>
            <person name="Unkles S.E."/>
            <person name="van de Wiele N."/>
            <person name="van Rossen-Uffink D."/>
            <person name="Oliveira J.V."/>
            <person name="Vesth T.C."/>
            <person name="Visser J."/>
            <person name="Yu J.-H."/>
            <person name="Zhou M."/>
            <person name="Andersen M.R."/>
            <person name="Archer D.B."/>
            <person name="Baker S.E."/>
            <person name="Benoit I."/>
            <person name="Brakhage A.A."/>
            <person name="Braus G.H."/>
            <person name="Fischer R."/>
            <person name="Frisvad J.C."/>
            <person name="Goldman G.H."/>
            <person name="Houbraken J."/>
            <person name="Oakley B."/>
            <person name="Pocsi I."/>
            <person name="Scazzocchio C."/>
            <person name="Seiboth B."/>
            <person name="vanKuyk P.A."/>
            <person name="Wortman J."/>
            <person name="Dyer P.S."/>
            <person name="Grigoriev I.V."/>
        </authorList>
    </citation>
    <scope>NUCLEOTIDE SEQUENCE [LARGE SCALE GENOMIC DNA]</scope>
    <source>
        <strain evidence="3">CBS 593.65</strain>
    </source>
</reference>
<keyword evidence="3" id="KW-1185">Reference proteome</keyword>
<gene>
    <name evidence="2" type="ORF">ASPSYDRAFT_730730</name>
</gene>
<dbReference type="GeneID" id="63766762"/>
<dbReference type="EMBL" id="KV878584">
    <property type="protein sequence ID" value="OJJ60368.1"/>
    <property type="molecule type" value="Genomic_DNA"/>
</dbReference>
<dbReference type="AlphaFoldDB" id="A0A1L9TLR5"/>
<evidence type="ECO:0000256" key="1">
    <source>
        <dbReference type="SAM" id="MobiDB-lite"/>
    </source>
</evidence>
<dbReference type="RefSeq" id="XP_040704174.1">
    <property type="nucleotide sequence ID" value="XM_040850689.1"/>
</dbReference>
<dbReference type="Proteomes" id="UP000184356">
    <property type="component" value="Unassembled WGS sequence"/>
</dbReference>
<feature type="region of interest" description="Disordered" evidence="1">
    <location>
        <begin position="1"/>
        <end position="24"/>
    </location>
</feature>
<name>A0A1L9TLR5_9EURO</name>
<proteinExistence type="predicted"/>
<evidence type="ECO:0000313" key="3">
    <source>
        <dbReference type="Proteomes" id="UP000184356"/>
    </source>
</evidence>
<feature type="compositionally biased region" description="Basic residues" evidence="1">
    <location>
        <begin position="50"/>
        <end position="65"/>
    </location>
</feature>
<evidence type="ECO:0000313" key="2">
    <source>
        <dbReference type="EMBL" id="OJJ60368.1"/>
    </source>
</evidence>
<organism evidence="2 3">
    <name type="scientific">Aspergillus sydowii CBS 593.65</name>
    <dbReference type="NCBI Taxonomy" id="1036612"/>
    <lineage>
        <taxon>Eukaryota</taxon>
        <taxon>Fungi</taxon>
        <taxon>Dikarya</taxon>
        <taxon>Ascomycota</taxon>
        <taxon>Pezizomycotina</taxon>
        <taxon>Eurotiomycetes</taxon>
        <taxon>Eurotiomycetidae</taxon>
        <taxon>Eurotiales</taxon>
        <taxon>Aspergillaceae</taxon>
        <taxon>Aspergillus</taxon>
        <taxon>Aspergillus subgen. Nidulantes</taxon>
    </lineage>
</organism>
<feature type="region of interest" description="Disordered" evidence="1">
    <location>
        <begin position="50"/>
        <end position="87"/>
    </location>
</feature>
<protein>
    <submittedName>
        <fullName evidence="2">Uncharacterized protein</fullName>
    </submittedName>
</protein>